<evidence type="ECO:0000313" key="3">
    <source>
        <dbReference type="EMBL" id="GIJ33191.1"/>
    </source>
</evidence>
<gene>
    <name evidence="3" type="ORF">Vse01_23390</name>
</gene>
<keyword evidence="2" id="KW-0472">Membrane</keyword>
<keyword evidence="4" id="KW-1185">Reference proteome</keyword>
<dbReference type="EMBL" id="BOPD01000013">
    <property type="protein sequence ID" value="GIJ33191.1"/>
    <property type="molecule type" value="Genomic_DNA"/>
</dbReference>
<reference evidence="3" key="1">
    <citation type="submission" date="2021-01" db="EMBL/GenBank/DDBJ databases">
        <title>Whole genome shotgun sequence of Verrucosispora sediminis NBRC 107745.</title>
        <authorList>
            <person name="Komaki H."/>
            <person name="Tamura T."/>
        </authorList>
    </citation>
    <scope>NUCLEOTIDE SEQUENCE</scope>
    <source>
        <strain evidence="3">NBRC 107745</strain>
    </source>
</reference>
<sequence>MIGDSRVMGRRTLLAVAGWLATAVVATLIGLAAIRLVGESLTGTPGGVRSQEEIARALADPVPAGTGSPGGAPTGTPSPGAGPSGAGPDGSPSSPVSPGDPGTEPGNRRGFSTVGGSAVAECVPGGVYLVSWSARPGYRVDDVDRGPDDDADVTFVGPSGEYELSVRCAGGVPTVDLDDD</sequence>
<evidence type="ECO:0008006" key="5">
    <source>
        <dbReference type="Google" id="ProtNLM"/>
    </source>
</evidence>
<feature type="transmembrane region" description="Helical" evidence="2">
    <location>
        <begin position="12"/>
        <end position="34"/>
    </location>
</feature>
<evidence type="ECO:0000256" key="2">
    <source>
        <dbReference type="SAM" id="Phobius"/>
    </source>
</evidence>
<feature type="region of interest" description="Disordered" evidence="1">
    <location>
        <begin position="60"/>
        <end position="113"/>
    </location>
</feature>
<evidence type="ECO:0000313" key="4">
    <source>
        <dbReference type="Proteomes" id="UP000607311"/>
    </source>
</evidence>
<name>A0A9W5URQ4_9ACTN</name>
<comment type="caution">
    <text evidence="3">The sequence shown here is derived from an EMBL/GenBank/DDBJ whole genome shotgun (WGS) entry which is preliminary data.</text>
</comment>
<accession>A0A9W5URQ4</accession>
<feature type="compositionally biased region" description="Low complexity" evidence="1">
    <location>
        <begin position="89"/>
        <end position="103"/>
    </location>
</feature>
<proteinExistence type="predicted"/>
<dbReference type="Proteomes" id="UP000607311">
    <property type="component" value="Unassembled WGS sequence"/>
</dbReference>
<dbReference type="AlphaFoldDB" id="A0A9W5URQ4"/>
<protein>
    <recommendedName>
        <fullName evidence="5">Septum formation initiator</fullName>
    </recommendedName>
</protein>
<keyword evidence="2" id="KW-1133">Transmembrane helix</keyword>
<organism evidence="3 4">
    <name type="scientific">Micromonospora sediminimaris</name>
    <dbReference type="NCBI Taxonomy" id="547162"/>
    <lineage>
        <taxon>Bacteria</taxon>
        <taxon>Bacillati</taxon>
        <taxon>Actinomycetota</taxon>
        <taxon>Actinomycetes</taxon>
        <taxon>Micromonosporales</taxon>
        <taxon>Micromonosporaceae</taxon>
        <taxon>Micromonospora</taxon>
    </lineage>
</organism>
<keyword evidence="2" id="KW-0812">Transmembrane</keyword>
<evidence type="ECO:0000256" key="1">
    <source>
        <dbReference type="SAM" id="MobiDB-lite"/>
    </source>
</evidence>